<accession>A0A0D7BV59</accession>
<dbReference type="SUPFAM" id="SSF46689">
    <property type="entry name" value="Homeodomain-like"/>
    <property type="match status" value="1"/>
</dbReference>
<reference evidence="4 5" key="1">
    <citation type="journal article" date="2015" name="Fungal Genet. Biol.">
        <title>Evolution of novel wood decay mechanisms in Agaricales revealed by the genome sequences of Fistulina hepatica and Cylindrobasidium torrendii.</title>
        <authorList>
            <person name="Floudas D."/>
            <person name="Held B.W."/>
            <person name="Riley R."/>
            <person name="Nagy L.G."/>
            <person name="Koehler G."/>
            <person name="Ransdell A.S."/>
            <person name="Younus H."/>
            <person name="Chow J."/>
            <person name="Chiniquy J."/>
            <person name="Lipzen A."/>
            <person name="Tritt A."/>
            <person name="Sun H."/>
            <person name="Haridas S."/>
            <person name="LaButti K."/>
            <person name="Ohm R.A."/>
            <person name="Kues U."/>
            <person name="Blanchette R.A."/>
            <person name="Grigoriev I.V."/>
            <person name="Minto R.E."/>
            <person name="Hibbett D.S."/>
        </authorList>
    </citation>
    <scope>NUCLEOTIDE SEQUENCE [LARGE SCALE GENOMIC DNA]</scope>
    <source>
        <strain evidence="4 5">FP15055 ss-10</strain>
    </source>
</reference>
<dbReference type="PROSITE" id="PS51294">
    <property type="entry name" value="HTH_MYB"/>
    <property type="match status" value="1"/>
</dbReference>
<dbReference type="SMART" id="SM00717">
    <property type="entry name" value="SANT"/>
    <property type="match status" value="1"/>
</dbReference>
<evidence type="ECO:0000259" key="3">
    <source>
        <dbReference type="PROSITE" id="PS51294"/>
    </source>
</evidence>
<feature type="compositionally biased region" description="Polar residues" evidence="1">
    <location>
        <begin position="243"/>
        <end position="255"/>
    </location>
</feature>
<dbReference type="PANTHER" id="PTHR22705">
    <property type="entry name" value="ZINC FINGER, ZZ DOMAIN CONTAINING 3"/>
    <property type="match status" value="1"/>
</dbReference>
<dbReference type="EMBL" id="KN880431">
    <property type="protein sequence ID" value="KIY74292.1"/>
    <property type="molecule type" value="Genomic_DNA"/>
</dbReference>
<dbReference type="Gene3D" id="1.10.10.60">
    <property type="entry name" value="Homeodomain-like"/>
    <property type="match status" value="1"/>
</dbReference>
<evidence type="ECO:0000256" key="1">
    <source>
        <dbReference type="SAM" id="MobiDB-lite"/>
    </source>
</evidence>
<feature type="compositionally biased region" description="Pro residues" evidence="1">
    <location>
        <begin position="165"/>
        <end position="179"/>
    </location>
</feature>
<dbReference type="InterPro" id="IPR009057">
    <property type="entry name" value="Homeodomain-like_sf"/>
</dbReference>
<dbReference type="CDD" id="cd00167">
    <property type="entry name" value="SANT"/>
    <property type="match status" value="1"/>
</dbReference>
<feature type="region of interest" description="Disordered" evidence="1">
    <location>
        <begin position="119"/>
        <end position="255"/>
    </location>
</feature>
<dbReference type="InterPro" id="IPR001005">
    <property type="entry name" value="SANT/Myb"/>
</dbReference>
<dbReference type="AlphaFoldDB" id="A0A0D7BV59"/>
<feature type="domain" description="HTH myb-type" evidence="3">
    <location>
        <begin position="249"/>
        <end position="302"/>
    </location>
</feature>
<dbReference type="PROSITE" id="PS50090">
    <property type="entry name" value="MYB_LIKE"/>
    <property type="match status" value="1"/>
</dbReference>
<dbReference type="Pfam" id="PF23082">
    <property type="entry name" value="Myb_DNA-binding_2"/>
    <property type="match status" value="1"/>
</dbReference>
<evidence type="ECO:0000259" key="2">
    <source>
        <dbReference type="PROSITE" id="PS50090"/>
    </source>
</evidence>
<dbReference type="InterPro" id="IPR017930">
    <property type="entry name" value="Myb_dom"/>
</dbReference>
<feature type="domain" description="Myb-like" evidence="2">
    <location>
        <begin position="243"/>
        <end position="298"/>
    </location>
</feature>
<sequence>MTSSREQTLALLDEWINTQRALLAQTNTDIQKLQRLKADPLNGEDFSLSPLPVSPPSIPWDWSGFNGRDCAPFFGIQSTKPPRAPSPRPLSEFVHNAKAALLIPFFEKWDLEWDPAPVQPPRLRSDRQPAEGGGRTVISYLSHHPGDEAEDVDIDLDDARDTMPSLPPPRAPSPQPLPLPSKKKRKREPSPNPGVRPAESCKIPQPSHATKSVPAYATKSPHPYATKATPPPTPTPSASNKPRSGTFNQSWSESEQNLLERLLEQYPDGQKNRWKMISLAMGGRRTPRQVASRVQKYLAKLKKFGLG</sequence>
<protein>
    <submittedName>
        <fullName evidence="4">Uncharacterized protein</fullName>
    </submittedName>
</protein>
<evidence type="ECO:0000313" key="4">
    <source>
        <dbReference type="EMBL" id="KIY74292.1"/>
    </source>
</evidence>
<dbReference type="InterPro" id="IPR037830">
    <property type="entry name" value="ZZZ3"/>
</dbReference>
<dbReference type="PANTHER" id="PTHR22705:SF0">
    <property type="entry name" value="ZZ-TYPE ZINC FINGER-CONTAINING PROTEIN 3"/>
    <property type="match status" value="1"/>
</dbReference>
<dbReference type="STRING" id="1314674.A0A0D7BV59"/>
<evidence type="ECO:0000313" key="5">
    <source>
        <dbReference type="Proteomes" id="UP000054007"/>
    </source>
</evidence>
<dbReference type="OrthoDB" id="424753at2759"/>
<keyword evidence="5" id="KW-1185">Reference proteome</keyword>
<organism evidence="4 5">
    <name type="scientific">Cylindrobasidium torrendii FP15055 ss-10</name>
    <dbReference type="NCBI Taxonomy" id="1314674"/>
    <lineage>
        <taxon>Eukaryota</taxon>
        <taxon>Fungi</taxon>
        <taxon>Dikarya</taxon>
        <taxon>Basidiomycota</taxon>
        <taxon>Agaricomycotina</taxon>
        <taxon>Agaricomycetes</taxon>
        <taxon>Agaricomycetidae</taxon>
        <taxon>Agaricales</taxon>
        <taxon>Marasmiineae</taxon>
        <taxon>Physalacriaceae</taxon>
        <taxon>Cylindrobasidium</taxon>
    </lineage>
</organism>
<feature type="compositionally biased region" description="Acidic residues" evidence="1">
    <location>
        <begin position="148"/>
        <end position="158"/>
    </location>
</feature>
<name>A0A0D7BV59_9AGAR</name>
<dbReference type="Proteomes" id="UP000054007">
    <property type="component" value="Unassembled WGS sequence"/>
</dbReference>
<proteinExistence type="predicted"/>
<gene>
    <name evidence="4" type="ORF">CYLTODRAFT_448054</name>
</gene>